<evidence type="ECO:0000259" key="2">
    <source>
        <dbReference type="Pfam" id="PF25591"/>
    </source>
</evidence>
<keyword evidence="4" id="KW-1185">Reference proteome</keyword>
<sequence length="151" mass="15253">MALTAGSRIIFLVGAVTFISFALLAEYALDLSVPAVVLALPLVPVAVIFVIVRRLLHASPHAAEAPAAAAATMTPGPAVPFGAAGAGAERLLAASPYATAAELSELAYARPELRPAIAANPSAPASLLQWLIEQGEPAVLAAISARGRLLG</sequence>
<feature type="transmembrane region" description="Helical" evidence="1">
    <location>
        <begin position="35"/>
        <end position="52"/>
    </location>
</feature>
<gene>
    <name evidence="3" type="ORF">QQX09_09005</name>
</gene>
<evidence type="ECO:0000313" key="3">
    <source>
        <dbReference type="EMBL" id="MDN4475992.1"/>
    </source>
</evidence>
<dbReference type="Pfam" id="PF25591">
    <property type="entry name" value="LRV_2"/>
    <property type="match status" value="1"/>
</dbReference>
<organism evidence="3 4">
    <name type="scientific">Demequina litoralis</name>
    <dbReference type="NCBI Taxonomy" id="3051660"/>
    <lineage>
        <taxon>Bacteria</taxon>
        <taxon>Bacillati</taxon>
        <taxon>Actinomycetota</taxon>
        <taxon>Actinomycetes</taxon>
        <taxon>Micrococcales</taxon>
        <taxon>Demequinaceae</taxon>
        <taxon>Demequina</taxon>
    </lineage>
</organism>
<name>A0ABT8GAA4_9MICO</name>
<protein>
    <recommendedName>
        <fullName evidence="2">Leucine rich repeat variant domain-containing protein</fullName>
    </recommendedName>
</protein>
<dbReference type="EMBL" id="JAUHPW010000006">
    <property type="protein sequence ID" value="MDN4475992.1"/>
    <property type="molecule type" value="Genomic_DNA"/>
</dbReference>
<evidence type="ECO:0000256" key="1">
    <source>
        <dbReference type="SAM" id="Phobius"/>
    </source>
</evidence>
<comment type="caution">
    <text evidence="3">The sequence shown here is derived from an EMBL/GenBank/DDBJ whole genome shotgun (WGS) entry which is preliminary data.</text>
</comment>
<feature type="domain" description="Leucine rich repeat variant" evidence="2">
    <location>
        <begin position="90"/>
        <end position="147"/>
    </location>
</feature>
<reference evidence="3" key="1">
    <citation type="submission" date="2023-06" db="EMBL/GenBank/DDBJ databases">
        <title>Sysu t00192.</title>
        <authorList>
            <person name="Gao L."/>
            <person name="Fang B.-Z."/>
            <person name="Li W.-J."/>
        </authorList>
    </citation>
    <scope>NUCLEOTIDE SEQUENCE</scope>
    <source>
        <strain evidence="3">SYSU T00192</strain>
    </source>
</reference>
<keyword evidence="1" id="KW-1133">Transmembrane helix</keyword>
<keyword evidence="1" id="KW-0472">Membrane</keyword>
<dbReference type="InterPro" id="IPR057893">
    <property type="entry name" value="LRV_2"/>
</dbReference>
<dbReference type="RefSeq" id="WP_301133670.1">
    <property type="nucleotide sequence ID" value="NZ_JAUHPW010000006.1"/>
</dbReference>
<feature type="transmembrane region" description="Helical" evidence="1">
    <location>
        <begin position="9"/>
        <end position="29"/>
    </location>
</feature>
<evidence type="ECO:0000313" key="4">
    <source>
        <dbReference type="Proteomes" id="UP001172728"/>
    </source>
</evidence>
<proteinExistence type="predicted"/>
<accession>A0ABT8GAA4</accession>
<keyword evidence="1" id="KW-0812">Transmembrane</keyword>
<dbReference type="Proteomes" id="UP001172728">
    <property type="component" value="Unassembled WGS sequence"/>
</dbReference>